<sequence length="78" mass="8642">MGLISKFDEVLSECSPNVDCGADFTSRKGLYGIILHTVGAITGLSYFFFHFWKSDSALWEANCGMQSSAVSYSKLFEE</sequence>
<dbReference type="AlphaFoldDB" id="A0A5N6W5N5"/>
<keyword evidence="1" id="KW-0812">Transmembrane</keyword>
<organism evidence="2 3">
    <name type="scientific">Aspergillus transmontanensis</name>
    <dbReference type="NCBI Taxonomy" id="1034304"/>
    <lineage>
        <taxon>Eukaryota</taxon>
        <taxon>Fungi</taxon>
        <taxon>Dikarya</taxon>
        <taxon>Ascomycota</taxon>
        <taxon>Pezizomycotina</taxon>
        <taxon>Eurotiomycetes</taxon>
        <taxon>Eurotiomycetidae</taxon>
        <taxon>Eurotiales</taxon>
        <taxon>Aspergillaceae</taxon>
        <taxon>Aspergillus</taxon>
        <taxon>Aspergillus subgen. Circumdati</taxon>
    </lineage>
</organism>
<accession>A0A5N6W5N5</accession>
<evidence type="ECO:0000313" key="2">
    <source>
        <dbReference type="EMBL" id="KAE8315828.1"/>
    </source>
</evidence>
<keyword evidence="1" id="KW-0472">Membrane</keyword>
<name>A0A5N6W5N5_9EURO</name>
<proteinExistence type="predicted"/>
<keyword evidence="3" id="KW-1185">Reference proteome</keyword>
<feature type="transmembrane region" description="Helical" evidence="1">
    <location>
        <begin position="29"/>
        <end position="49"/>
    </location>
</feature>
<gene>
    <name evidence="2" type="ORF">BDV41DRAFT_530239</name>
</gene>
<dbReference type="Proteomes" id="UP000325433">
    <property type="component" value="Unassembled WGS sequence"/>
</dbReference>
<keyword evidence="1" id="KW-1133">Transmembrane helix</keyword>
<evidence type="ECO:0000256" key="1">
    <source>
        <dbReference type="SAM" id="Phobius"/>
    </source>
</evidence>
<reference evidence="3" key="1">
    <citation type="submission" date="2019-04" db="EMBL/GenBank/DDBJ databases">
        <title>Friends and foes A comparative genomics studyof 23 Aspergillus species from section Flavi.</title>
        <authorList>
            <consortium name="DOE Joint Genome Institute"/>
            <person name="Kjaerbolling I."/>
            <person name="Vesth T."/>
            <person name="Frisvad J.C."/>
            <person name="Nybo J.L."/>
            <person name="Theobald S."/>
            <person name="Kildgaard S."/>
            <person name="Isbrandt T."/>
            <person name="Kuo A."/>
            <person name="Sato A."/>
            <person name="Lyhne E.K."/>
            <person name="Kogle M.E."/>
            <person name="Wiebenga A."/>
            <person name="Kun R.S."/>
            <person name="Lubbers R.J."/>
            <person name="Makela M.R."/>
            <person name="Barry K."/>
            <person name="Chovatia M."/>
            <person name="Clum A."/>
            <person name="Daum C."/>
            <person name="Haridas S."/>
            <person name="He G."/>
            <person name="LaButti K."/>
            <person name="Lipzen A."/>
            <person name="Mondo S."/>
            <person name="Riley R."/>
            <person name="Salamov A."/>
            <person name="Simmons B.A."/>
            <person name="Magnuson J.K."/>
            <person name="Henrissat B."/>
            <person name="Mortensen U.H."/>
            <person name="Larsen T.O."/>
            <person name="Devries R.P."/>
            <person name="Grigoriev I.V."/>
            <person name="Machida M."/>
            <person name="Baker S.E."/>
            <person name="Andersen M.R."/>
        </authorList>
    </citation>
    <scope>NUCLEOTIDE SEQUENCE [LARGE SCALE GENOMIC DNA]</scope>
    <source>
        <strain evidence="3">CBS 130015</strain>
    </source>
</reference>
<protein>
    <submittedName>
        <fullName evidence="2">Uncharacterized protein</fullName>
    </submittedName>
</protein>
<dbReference type="EMBL" id="ML738310">
    <property type="protein sequence ID" value="KAE8315828.1"/>
    <property type="molecule type" value="Genomic_DNA"/>
</dbReference>
<evidence type="ECO:0000313" key="3">
    <source>
        <dbReference type="Proteomes" id="UP000325433"/>
    </source>
</evidence>